<dbReference type="WBParaSite" id="SBAD_0000418801-mRNA-1">
    <property type="protein sequence ID" value="SBAD_0000418801-mRNA-1"/>
    <property type="gene ID" value="SBAD_0000418801"/>
</dbReference>
<organism evidence="5">
    <name type="scientific">Soboliphyme baturini</name>
    <dbReference type="NCBI Taxonomy" id="241478"/>
    <lineage>
        <taxon>Eukaryota</taxon>
        <taxon>Metazoa</taxon>
        <taxon>Ecdysozoa</taxon>
        <taxon>Nematoda</taxon>
        <taxon>Enoplea</taxon>
        <taxon>Dorylaimia</taxon>
        <taxon>Dioctophymatida</taxon>
        <taxon>Dioctophymatoidea</taxon>
        <taxon>Soboliphymatidae</taxon>
        <taxon>Soboliphyme</taxon>
    </lineage>
</organism>
<evidence type="ECO:0000259" key="2">
    <source>
        <dbReference type="Pfam" id="PF02709"/>
    </source>
</evidence>
<dbReference type="AlphaFoldDB" id="A0A183IK66"/>
<name>A0A183IK66_9BILA</name>
<dbReference type="PANTHER" id="PTHR19300">
    <property type="entry name" value="BETA-1,4-GALACTOSYLTRANSFERASE"/>
    <property type="match status" value="1"/>
</dbReference>
<proteinExistence type="predicted"/>
<dbReference type="SUPFAM" id="SSF53448">
    <property type="entry name" value="Nucleotide-diphospho-sugar transferases"/>
    <property type="match status" value="1"/>
</dbReference>
<dbReference type="OrthoDB" id="10038994at2759"/>
<dbReference type="Pfam" id="PF02709">
    <property type="entry name" value="Glyco_transf_7C"/>
    <property type="match status" value="1"/>
</dbReference>
<dbReference type="InterPro" id="IPR003859">
    <property type="entry name" value="Galactosyl_T"/>
</dbReference>
<dbReference type="Proteomes" id="UP000270296">
    <property type="component" value="Unassembled WGS sequence"/>
</dbReference>
<keyword evidence="1" id="KW-0808">Transferase</keyword>
<evidence type="ECO:0000256" key="1">
    <source>
        <dbReference type="ARBA" id="ARBA00022679"/>
    </source>
</evidence>
<reference evidence="3 4" key="2">
    <citation type="submission" date="2018-11" db="EMBL/GenBank/DDBJ databases">
        <authorList>
            <consortium name="Pathogen Informatics"/>
        </authorList>
    </citation>
    <scope>NUCLEOTIDE SEQUENCE [LARGE SCALE GENOMIC DNA]</scope>
</reference>
<evidence type="ECO:0000313" key="4">
    <source>
        <dbReference type="Proteomes" id="UP000270296"/>
    </source>
</evidence>
<dbReference type="GO" id="GO:0005975">
    <property type="term" value="P:carbohydrate metabolic process"/>
    <property type="evidence" value="ECO:0007669"/>
    <property type="project" value="InterPro"/>
</dbReference>
<protein>
    <submittedName>
        <fullName evidence="5">Glyco_transf_7C domain-containing protein</fullName>
    </submittedName>
</protein>
<dbReference type="EMBL" id="UZAM01008069">
    <property type="protein sequence ID" value="VDP03076.1"/>
    <property type="molecule type" value="Genomic_DNA"/>
</dbReference>
<evidence type="ECO:0000313" key="5">
    <source>
        <dbReference type="WBParaSite" id="SBAD_0000418801-mRNA-1"/>
    </source>
</evidence>
<sequence>MALNGYSNSFWGWGGEDDEIYYRIKAAGLTLLRDDGNITRYTMIKHSRDKLNENNECRWKLLGKAIKNWKTDGLNSVMHQLVSVEKNALYTKLVVDALPKLTYRVMC</sequence>
<dbReference type="InterPro" id="IPR029044">
    <property type="entry name" value="Nucleotide-diphossugar_trans"/>
</dbReference>
<dbReference type="GO" id="GO:0006688">
    <property type="term" value="P:glycosphingolipid biosynthetic process"/>
    <property type="evidence" value="ECO:0007669"/>
    <property type="project" value="TreeGrafter"/>
</dbReference>
<feature type="domain" description="Galactosyltransferase C-terminal" evidence="2">
    <location>
        <begin position="2"/>
        <end position="46"/>
    </location>
</feature>
<evidence type="ECO:0000313" key="3">
    <source>
        <dbReference type="EMBL" id="VDP03076.1"/>
    </source>
</evidence>
<gene>
    <name evidence="3" type="ORF">SBAD_LOCUS4012</name>
</gene>
<dbReference type="PANTHER" id="PTHR19300:SF57">
    <property type="entry name" value="BETA-1,4-N-ACETYLGALACTOSAMINYLTRANSFERASE"/>
    <property type="match status" value="1"/>
</dbReference>
<keyword evidence="4" id="KW-1185">Reference proteome</keyword>
<dbReference type="GO" id="GO:0008378">
    <property type="term" value="F:galactosyltransferase activity"/>
    <property type="evidence" value="ECO:0007669"/>
    <property type="project" value="TreeGrafter"/>
</dbReference>
<dbReference type="InterPro" id="IPR027791">
    <property type="entry name" value="Galactosyl_T_C"/>
</dbReference>
<accession>A0A183IK66</accession>
<dbReference type="GO" id="GO:0033842">
    <property type="term" value="F:N-acetyl-beta-glucosaminyl-derivative 4-beta-N-acetylgalactosaminyltransferase activity"/>
    <property type="evidence" value="ECO:0007669"/>
    <property type="project" value="TreeGrafter"/>
</dbReference>
<reference evidence="5" key="1">
    <citation type="submission" date="2016-06" db="UniProtKB">
        <authorList>
            <consortium name="WormBaseParasite"/>
        </authorList>
    </citation>
    <scope>IDENTIFICATION</scope>
</reference>
<dbReference type="Gene3D" id="3.90.550.10">
    <property type="entry name" value="Spore Coat Polysaccharide Biosynthesis Protein SpsA, Chain A"/>
    <property type="match status" value="1"/>
</dbReference>
<dbReference type="GO" id="GO:0005794">
    <property type="term" value="C:Golgi apparatus"/>
    <property type="evidence" value="ECO:0007669"/>
    <property type="project" value="TreeGrafter"/>
</dbReference>
<dbReference type="GO" id="GO:0016020">
    <property type="term" value="C:membrane"/>
    <property type="evidence" value="ECO:0007669"/>
    <property type="project" value="GOC"/>
</dbReference>